<comment type="caution">
    <text evidence="2">The sequence shown here is derived from an EMBL/GenBank/DDBJ whole genome shotgun (WGS) entry which is preliminary data.</text>
</comment>
<keyword evidence="3" id="KW-1185">Reference proteome</keyword>
<keyword evidence="1" id="KW-0175">Coiled coil</keyword>
<feature type="coiled-coil region" evidence="1">
    <location>
        <begin position="46"/>
        <end position="87"/>
    </location>
</feature>
<name>A0A397T5C2_9GLOM</name>
<reference evidence="2 3" key="1">
    <citation type="submission" date="2018-06" db="EMBL/GenBank/DDBJ databases">
        <title>Comparative genomics reveals the genomic features of Rhizophagus irregularis, R. cerebriforme, R. diaphanum and Gigaspora rosea, and their symbiotic lifestyle signature.</title>
        <authorList>
            <person name="Morin E."/>
            <person name="San Clemente H."/>
            <person name="Chen E.C.H."/>
            <person name="De La Providencia I."/>
            <person name="Hainaut M."/>
            <person name="Kuo A."/>
            <person name="Kohler A."/>
            <person name="Murat C."/>
            <person name="Tang N."/>
            <person name="Roy S."/>
            <person name="Loubradou J."/>
            <person name="Henrissat B."/>
            <person name="Grigoriev I.V."/>
            <person name="Corradi N."/>
            <person name="Roux C."/>
            <person name="Martin F.M."/>
        </authorList>
    </citation>
    <scope>NUCLEOTIDE SEQUENCE [LARGE SCALE GENOMIC DNA]</scope>
    <source>
        <strain evidence="2 3">DAOM 227022</strain>
    </source>
</reference>
<dbReference type="InterPro" id="IPR006553">
    <property type="entry name" value="Leu-rich_rpt_Cys-con_subtyp"/>
</dbReference>
<accession>A0A397T5C2</accession>
<evidence type="ECO:0008006" key="4">
    <source>
        <dbReference type="Google" id="ProtNLM"/>
    </source>
</evidence>
<dbReference type="Gene3D" id="3.80.10.10">
    <property type="entry name" value="Ribonuclease Inhibitor"/>
    <property type="match status" value="1"/>
</dbReference>
<dbReference type="EMBL" id="QKYT01000125">
    <property type="protein sequence ID" value="RIA92519.1"/>
    <property type="molecule type" value="Genomic_DNA"/>
</dbReference>
<dbReference type="SUPFAM" id="SSF52047">
    <property type="entry name" value="RNI-like"/>
    <property type="match status" value="1"/>
</dbReference>
<gene>
    <name evidence="2" type="ORF">C1645_736328</name>
</gene>
<protein>
    <recommendedName>
        <fullName evidence="4">F-box domain-containing protein</fullName>
    </recommendedName>
</protein>
<dbReference type="AlphaFoldDB" id="A0A397T5C2"/>
<evidence type="ECO:0000256" key="1">
    <source>
        <dbReference type="SAM" id="Coils"/>
    </source>
</evidence>
<dbReference type="OrthoDB" id="2421608at2759"/>
<sequence length="202" mass="23602">MVTDQKHSSDSTYSKQEVIRYTKKLAQIFRLNEQNAEVYTALSGENRALKKQLEDYHFQHNTLERKVKRLEKDVKSLETELEDLNECIDRKAVVNSIHEIVPLLIGKKDKKFEDIADLFPNIVHLNLYNSAEFSDKTLNRIAESYPNLKYLNLEEYDDGLITDKGLYVVINSCHKLEYLSISSYKEFSEIAIWNVIHSCPRI</sequence>
<dbReference type="Proteomes" id="UP000265703">
    <property type="component" value="Unassembled WGS sequence"/>
</dbReference>
<evidence type="ECO:0000313" key="2">
    <source>
        <dbReference type="EMBL" id="RIA92519.1"/>
    </source>
</evidence>
<evidence type="ECO:0000313" key="3">
    <source>
        <dbReference type="Proteomes" id="UP000265703"/>
    </source>
</evidence>
<dbReference type="SMART" id="SM00367">
    <property type="entry name" value="LRR_CC"/>
    <property type="match status" value="3"/>
</dbReference>
<organism evidence="2 3">
    <name type="scientific">Glomus cerebriforme</name>
    <dbReference type="NCBI Taxonomy" id="658196"/>
    <lineage>
        <taxon>Eukaryota</taxon>
        <taxon>Fungi</taxon>
        <taxon>Fungi incertae sedis</taxon>
        <taxon>Mucoromycota</taxon>
        <taxon>Glomeromycotina</taxon>
        <taxon>Glomeromycetes</taxon>
        <taxon>Glomerales</taxon>
        <taxon>Glomeraceae</taxon>
        <taxon>Glomus</taxon>
    </lineage>
</organism>
<proteinExistence type="predicted"/>
<dbReference type="InterPro" id="IPR032675">
    <property type="entry name" value="LRR_dom_sf"/>
</dbReference>